<evidence type="ECO:0000256" key="1">
    <source>
        <dbReference type="SAM" id="MobiDB-lite"/>
    </source>
</evidence>
<dbReference type="Proteomes" id="UP000293764">
    <property type="component" value="Unassembled WGS sequence"/>
</dbReference>
<sequence length="203" mass="21418">MAEQDRQRLEIRQSGSAAPGDGIELDLARGVVTMSSPDKLRARRQVPRRHPFQGSPDMTVRSELFVADHTGALARTDARDAGREPTPGPVALDLPGVGAIDLELLGEIAARAVHFGTGPLELEEVDLDRESLLELPAFLREVLVELGTVEDAELPAEVAAEWATDDDLGLTAAAAHSLVTAIIALLTGAAASGNSVYLWTAAA</sequence>
<dbReference type="OrthoDB" id="4963809at2"/>
<evidence type="ECO:0000313" key="3">
    <source>
        <dbReference type="Proteomes" id="UP000293764"/>
    </source>
</evidence>
<organism evidence="2 3">
    <name type="scientific">Pengzhenrongella frigida</name>
    <dbReference type="NCBI Taxonomy" id="1259133"/>
    <lineage>
        <taxon>Bacteria</taxon>
        <taxon>Bacillati</taxon>
        <taxon>Actinomycetota</taxon>
        <taxon>Actinomycetes</taxon>
        <taxon>Micrococcales</taxon>
        <taxon>Pengzhenrongella</taxon>
    </lineage>
</organism>
<dbReference type="EMBL" id="SDWW01000004">
    <property type="protein sequence ID" value="RYV52614.1"/>
    <property type="molecule type" value="Genomic_DNA"/>
</dbReference>
<reference evidence="2 3" key="1">
    <citation type="submission" date="2019-01" db="EMBL/GenBank/DDBJ databases">
        <title>Novel species of Cellulomonas.</title>
        <authorList>
            <person name="Liu Q."/>
            <person name="Xin Y.-H."/>
        </authorList>
    </citation>
    <scope>NUCLEOTIDE SEQUENCE [LARGE SCALE GENOMIC DNA]</scope>
    <source>
        <strain evidence="2 3">HLT2-17</strain>
    </source>
</reference>
<keyword evidence="3" id="KW-1185">Reference proteome</keyword>
<accession>A0A4V1ZHN0</accession>
<feature type="compositionally biased region" description="Basic and acidic residues" evidence="1">
    <location>
        <begin position="1"/>
        <end position="11"/>
    </location>
</feature>
<dbReference type="AlphaFoldDB" id="A0A4V1ZHN0"/>
<comment type="caution">
    <text evidence="2">The sequence shown here is derived from an EMBL/GenBank/DDBJ whole genome shotgun (WGS) entry which is preliminary data.</text>
</comment>
<proteinExistence type="predicted"/>
<dbReference type="RefSeq" id="WP_130101108.1">
    <property type="nucleotide sequence ID" value="NZ_SDWW01000004.1"/>
</dbReference>
<gene>
    <name evidence="2" type="ORF">EUA98_02645</name>
</gene>
<name>A0A4V1ZHN0_9MICO</name>
<evidence type="ECO:0000313" key="2">
    <source>
        <dbReference type="EMBL" id="RYV52614.1"/>
    </source>
</evidence>
<feature type="region of interest" description="Disordered" evidence="1">
    <location>
        <begin position="1"/>
        <end position="22"/>
    </location>
</feature>
<protein>
    <submittedName>
        <fullName evidence="2">Uncharacterized protein</fullName>
    </submittedName>
</protein>